<dbReference type="EMBL" id="GBXM01002937">
    <property type="protein sequence ID" value="JAI05641.1"/>
    <property type="molecule type" value="Transcribed_RNA"/>
</dbReference>
<dbReference type="AlphaFoldDB" id="A0A0E9XUU7"/>
<protein>
    <submittedName>
        <fullName evidence="1">Uncharacterized protein</fullName>
    </submittedName>
</protein>
<organism evidence="1">
    <name type="scientific">Anguilla anguilla</name>
    <name type="common">European freshwater eel</name>
    <name type="synonym">Muraena anguilla</name>
    <dbReference type="NCBI Taxonomy" id="7936"/>
    <lineage>
        <taxon>Eukaryota</taxon>
        <taxon>Metazoa</taxon>
        <taxon>Chordata</taxon>
        <taxon>Craniata</taxon>
        <taxon>Vertebrata</taxon>
        <taxon>Euteleostomi</taxon>
        <taxon>Actinopterygii</taxon>
        <taxon>Neopterygii</taxon>
        <taxon>Teleostei</taxon>
        <taxon>Anguilliformes</taxon>
        <taxon>Anguillidae</taxon>
        <taxon>Anguilla</taxon>
    </lineage>
</organism>
<name>A0A0E9XUU7_ANGAN</name>
<reference evidence="1" key="2">
    <citation type="journal article" date="2015" name="Fish Shellfish Immunol.">
        <title>Early steps in the European eel (Anguilla anguilla)-Vibrio vulnificus interaction in the gills: Role of the RtxA13 toxin.</title>
        <authorList>
            <person name="Callol A."/>
            <person name="Pajuelo D."/>
            <person name="Ebbesson L."/>
            <person name="Teles M."/>
            <person name="MacKenzie S."/>
            <person name="Amaro C."/>
        </authorList>
    </citation>
    <scope>NUCLEOTIDE SEQUENCE</scope>
</reference>
<sequence length="21" mass="2634">MRKQRFHNSFSVAYLNIVFEF</sequence>
<evidence type="ECO:0000313" key="1">
    <source>
        <dbReference type="EMBL" id="JAI05641.1"/>
    </source>
</evidence>
<reference evidence="1" key="1">
    <citation type="submission" date="2014-11" db="EMBL/GenBank/DDBJ databases">
        <authorList>
            <person name="Amaro Gonzalez C."/>
        </authorList>
    </citation>
    <scope>NUCLEOTIDE SEQUENCE</scope>
</reference>
<proteinExistence type="predicted"/>
<accession>A0A0E9XUU7</accession>